<dbReference type="PRINTS" id="PR00899">
    <property type="entry name" value="GPCRSTE3"/>
</dbReference>
<dbReference type="EMBL" id="CAJMWY010000555">
    <property type="protein sequence ID" value="CAE6438901.1"/>
    <property type="molecule type" value="Genomic_DNA"/>
</dbReference>
<dbReference type="PANTHER" id="PTHR28097:SF1">
    <property type="entry name" value="PHEROMONE A FACTOR RECEPTOR"/>
    <property type="match status" value="1"/>
</dbReference>
<dbReference type="InterPro" id="IPR001546">
    <property type="entry name" value="GPCR_Pheromne_A_rcpt"/>
</dbReference>
<evidence type="ECO:0000313" key="13">
    <source>
        <dbReference type="Proteomes" id="UP000663861"/>
    </source>
</evidence>
<evidence type="ECO:0000313" key="12">
    <source>
        <dbReference type="EMBL" id="CAE6438901.1"/>
    </source>
</evidence>
<organism evidence="12 13">
    <name type="scientific">Rhizoctonia solani</name>
    <dbReference type="NCBI Taxonomy" id="456999"/>
    <lineage>
        <taxon>Eukaryota</taxon>
        <taxon>Fungi</taxon>
        <taxon>Dikarya</taxon>
        <taxon>Basidiomycota</taxon>
        <taxon>Agaricomycotina</taxon>
        <taxon>Agaricomycetes</taxon>
        <taxon>Cantharellales</taxon>
        <taxon>Ceratobasidiaceae</taxon>
        <taxon>Rhizoctonia</taxon>
    </lineage>
</organism>
<keyword evidence="5 11" id="KW-1133">Transmembrane helix</keyword>
<evidence type="ECO:0008006" key="14">
    <source>
        <dbReference type="Google" id="ProtNLM"/>
    </source>
</evidence>
<dbReference type="InterPro" id="IPR001499">
    <property type="entry name" value="GPCR_STE3"/>
</dbReference>
<protein>
    <recommendedName>
        <fullName evidence="14">Pheromone B beta 1 receptor</fullName>
    </recommendedName>
</protein>
<dbReference type="Proteomes" id="UP000663861">
    <property type="component" value="Unassembled WGS sequence"/>
</dbReference>
<evidence type="ECO:0000256" key="3">
    <source>
        <dbReference type="ARBA" id="ARBA00022507"/>
    </source>
</evidence>
<dbReference type="PANTHER" id="PTHR28097">
    <property type="entry name" value="PHEROMONE A FACTOR RECEPTOR"/>
    <property type="match status" value="1"/>
</dbReference>
<proteinExistence type="inferred from homology"/>
<comment type="similarity">
    <text evidence="2">Belongs to the G-protein coupled receptor 4 family.</text>
</comment>
<keyword evidence="6" id="KW-0297">G-protein coupled receptor</keyword>
<reference evidence="12" key="1">
    <citation type="submission" date="2021-01" db="EMBL/GenBank/DDBJ databases">
        <authorList>
            <person name="Kaushik A."/>
        </authorList>
    </citation>
    <scope>NUCLEOTIDE SEQUENCE</scope>
    <source>
        <strain evidence="12">AG4-RS23</strain>
    </source>
</reference>
<feature type="transmembrane region" description="Helical" evidence="11">
    <location>
        <begin position="34"/>
        <end position="52"/>
    </location>
</feature>
<evidence type="ECO:0000256" key="4">
    <source>
        <dbReference type="ARBA" id="ARBA00022692"/>
    </source>
</evidence>
<keyword evidence="9" id="KW-0807">Transducer</keyword>
<feature type="region of interest" description="Disordered" evidence="10">
    <location>
        <begin position="346"/>
        <end position="385"/>
    </location>
</feature>
<dbReference type="PRINTS" id="PR00900">
    <property type="entry name" value="PHEROMONEAR"/>
</dbReference>
<keyword evidence="3" id="KW-0589">Pheromone response</keyword>
<feature type="compositionally biased region" description="Basic and acidic residues" evidence="10">
    <location>
        <begin position="372"/>
        <end position="385"/>
    </location>
</feature>
<comment type="subcellular location">
    <subcellularLocation>
        <location evidence="1">Membrane</location>
        <topology evidence="1">Multi-pass membrane protein</topology>
    </subcellularLocation>
</comment>
<evidence type="ECO:0000256" key="6">
    <source>
        <dbReference type="ARBA" id="ARBA00023040"/>
    </source>
</evidence>
<evidence type="ECO:0000256" key="9">
    <source>
        <dbReference type="ARBA" id="ARBA00023224"/>
    </source>
</evidence>
<evidence type="ECO:0000256" key="5">
    <source>
        <dbReference type="ARBA" id="ARBA00022989"/>
    </source>
</evidence>
<feature type="transmembrane region" description="Helical" evidence="11">
    <location>
        <begin position="150"/>
        <end position="180"/>
    </location>
</feature>
<dbReference type="CDD" id="cd14966">
    <property type="entry name" value="7tmD_STE3"/>
    <property type="match status" value="1"/>
</dbReference>
<feature type="transmembrane region" description="Helical" evidence="11">
    <location>
        <begin position="110"/>
        <end position="130"/>
    </location>
</feature>
<name>A0A8H2XXJ7_9AGAM</name>
<evidence type="ECO:0000256" key="11">
    <source>
        <dbReference type="SAM" id="Phobius"/>
    </source>
</evidence>
<comment type="caution">
    <text evidence="12">The sequence shown here is derived from an EMBL/GenBank/DDBJ whole genome shotgun (WGS) entry which is preliminary data.</text>
</comment>
<sequence length="385" mass="43837">MRTELPVVAFICTIMVLIPLPWHWRARNVATLSLIFWLGIINFTRGINAIIWGGKTINYAPVWCDITTKLVIGANWAFSSSTLCICRYLAQVSSPHHKIPNATDRRRRMIFEIFMCAGMPLIAMALHYIVQGHRFDILEDFGCNPTTYVSVAALFIVYLPPLFFSLITLIYAGIALRWFVHRRAQFQAVLQSHNSGLTTGRYLRLIALAVTEMLFAAAMTLFILIVTLEDNGLRPWVSWDFVHADWHRVDQFAKVLAPSYFWDRYLLTWYMVPMTSVIFFAFFGFGQEAKAEYVKYINFVKAKVFRIKPKPQPVLPVSARGGINTISSTMSTPAVIKLHTETTVSRTSEKWDEAPVSSVHTTSRPPSPSANNDKHQETLDIESRP</sequence>
<gene>
    <name evidence="12" type="ORF">RDB_LOCUS36946</name>
</gene>
<evidence type="ECO:0000256" key="8">
    <source>
        <dbReference type="ARBA" id="ARBA00023170"/>
    </source>
</evidence>
<accession>A0A8H2XXJ7</accession>
<evidence type="ECO:0000256" key="2">
    <source>
        <dbReference type="ARBA" id="ARBA00011085"/>
    </source>
</evidence>
<evidence type="ECO:0000256" key="1">
    <source>
        <dbReference type="ARBA" id="ARBA00004141"/>
    </source>
</evidence>
<dbReference type="AlphaFoldDB" id="A0A8H2XXJ7"/>
<keyword evidence="8" id="KW-0675">Receptor</keyword>
<evidence type="ECO:0000256" key="10">
    <source>
        <dbReference type="SAM" id="MobiDB-lite"/>
    </source>
</evidence>
<keyword evidence="7 11" id="KW-0472">Membrane</keyword>
<feature type="transmembrane region" description="Helical" evidence="11">
    <location>
        <begin position="201"/>
        <end position="226"/>
    </location>
</feature>
<feature type="transmembrane region" description="Helical" evidence="11">
    <location>
        <begin position="6"/>
        <end position="22"/>
    </location>
</feature>
<evidence type="ECO:0000256" key="7">
    <source>
        <dbReference type="ARBA" id="ARBA00023136"/>
    </source>
</evidence>
<keyword evidence="4 11" id="KW-0812">Transmembrane</keyword>
<dbReference type="Pfam" id="PF02076">
    <property type="entry name" value="STE3"/>
    <property type="match status" value="1"/>
</dbReference>
<feature type="transmembrane region" description="Helical" evidence="11">
    <location>
        <begin position="267"/>
        <end position="285"/>
    </location>
</feature>
<dbReference type="GO" id="GO:0000750">
    <property type="term" value="P:pheromone-dependent signal transduction involved in conjugation with cellular fusion"/>
    <property type="evidence" value="ECO:0007669"/>
    <property type="project" value="TreeGrafter"/>
</dbReference>
<dbReference type="GO" id="GO:0005886">
    <property type="term" value="C:plasma membrane"/>
    <property type="evidence" value="ECO:0007669"/>
    <property type="project" value="TreeGrafter"/>
</dbReference>
<dbReference type="GO" id="GO:0004933">
    <property type="term" value="F:mating-type a-factor pheromone receptor activity"/>
    <property type="evidence" value="ECO:0007669"/>
    <property type="project" value="InterPro"/>
</dbReference>